<accession>A0AAE2ZTH1</accession>
<gene>
    <name evidence="2" type="ORF">K1W69_23825</name>
</gene>
<protein>
    <submittedName>
        <fullName evidence="2">NAD(P)H-dependent oxidoreductase</fullName>
    </submittedName>
</protein>
<comment type="caution">
    <text evidence="2">The sequence shown here is derived from an EMBL/GenBank/DDBJ whole genome shotgun (WGS) entry which is preliminary data.</text>
</comment>
<dbReference type="Pfam" id="PF03358">
    <property type="entry name" value="FMN_red"/>
    <property type="match status" value="1"/>
</dbReference>
<feature type="domain" description="NADPH-dependent FMN reductase-like" evidence="1">
    <location>
        <begin position="3"/>
        <end position="148"/>
    </location>
</feature>
<dbReference type="RefSeq" id="WP_220230951.1">
    <property type="nucleotide sequence ID" value="NZ_JAICBX010000005.1"/>
</dbReference>
<dbReference type="EMBL" id="JAICBX010000005">
    <property type="protein sequence ID" value="MBW8640243.1"/>
    <property type="molecule type" value="Genomic_DNA"/>
</dbReference>
<proteinExistence type="predicted"/>
<dbReference type="Proteomes" id="UP001196509">
    <property type="component" value="Unassembled WGS sequence"/>
</dbReference>
<dbReference type="GO" id="GO:0005829">
    <property type="term" value="C:cytosol"/>
    <property type="evidence" value="ECO:0007669"/>
    <property type="project" value="TreeGrafter"/>
</dbReference>
<dbReference type="Gene3D" id="3.40.50.360">
    <property type="match status" value="1"/>
</dbReference>
<dbReference type="InterPro" id="IPR005025">
    <property type="entry name" value="FMN_Rdtase-like_dom"/>
</dbReference>
<evidence type="ECO:0000259" key="1">
    <source>
        <dbReference type="Pfam" id="PF03358"/>
    </source>
</evidence>
<evidence type="ECO:0000313" key="2">
    <source>
        <dbReference type="EMBL" id="MBW8640243.1"/>
    </source>
</evidence>
<dbReference type="AlphaFoldDB" id="A0AAE2ZTH1"/>
<keyword evidence="3" id="KW-1185">Reference proteome</keyword>
<dbReference type="PANTHER" id="PTHR30543:SF21">
    <property type="entry name" value="NAD(P)H-DEPENDENT FMN REDUCTASE LOT6"/>
    <property type="match status" value="1"/>
</dbReference>
<organism evidence="2 3">
    <name type="scientific">Flavimaribacter sediminis</name>
    <dbReference type="NCBI Taxonomy" id="2865987"/>
    <lineage>
        <taxon>Bacteria</taxon>
        <taxon>Pseudomonadati</taxon>
        <taxon>Pseudomonadota</taxon>
        <taxon>Alphaproteobacteria</taxon>
        <taxon>Hyphomicrobiales</taxon>
        <taxon>Rhizobiaceae</taxon>
        <taxon>Flavimaribacter</taxon>
    </lineage>
</organism>
<dbReference type="PANTHER" id="PTHR30543">
    <property type="entry name" value="CHROMATE REDUCTASE"/>
    <property type="match status" value="1"/>
</dbReference>
<dbReference type="GO" id="GO:0016491">
    <property type="term" value="F:oxidoreductase activity"/>
    <property type="evidence" value="ECO:0007669"/>
    <property type="project" value="InterPro"/>
</dbReference>
<sequence>MTTILGLSGSLRRASFNTGLLRAAVGVAPDGVTVKAGSIRGVPLYDADEEAANGLPETVQSLQADLKSADALLLVTPEYNNGVPGVFKNALDWMSRGDGLGYFKGKPVAVIGATPGGFGTILSQNHWLPVLRTLRTKPWLEGRLLVSRAKNLFDDDGNLIDEDTRENLRDFLAGFAASLGPTASGASS</sequence>
<evidence type="ECO:0000313" key="3">
    <source>
        <dbReference type="Proteomes" id="UP001196509"/>
    </source>
</evidence>
<dbReference type="InterPro" id="IPR029039">
    <property type="entry name" value="Flavoprotein-like_sf"/>
</dbReference>
<dbReference type="GO" id="GO:0010181">
    <property type="term" value="F:FMN binding"/>
    <property type="evidence" value="ECO:0007669"/>
    <property type="project" value="TreeGrafter"/>
</dbReference>
<reference evidence="2" key="1">
    <citation type="submission" date="2021-08" db="EMBL/GenBank/DDBJ databases">
        <title>Hoeflea bacterium WL0058 sp. nov., isolated from the sediment.</title>
        <authorList>
            <person name="Wang L."/>
            <person name="Zhang D."/>
        </authorList>
    </citation>
    <scope>NUCLEOTIDE SEQUENCE</scope>
    <source>
        <strain evidence="2">WL0058</strain>
    </source>
</reference>
<dbReference type="SUPFAM" id="SSF52218">
    <property type="entry name" value="Flavoproteins"/>
    <property type="match status" value="1"/>
</dbReference>
<dbReference type="InterPro" id="IPR050712">
    <property type="entry name" value="NAD(P)H-dep_reductase"/>
</dbReference>
<name>A0AAE2ZTH1_9HYPH</name>